<dbReference type="GO" id="GO:0052381">
    <property type="term" value="F:tRNA dimethylallyltransferase activity"/>
    <property type="evidence" value="ECO:0007669"/>
    <property type="project" value="UniProtKB-UniRule"/>
</dbReference>
<evidence type="ECO:0000256" key="12">
    <source>
        <dbReference type="RuleBase" id="RU003784"/>
    </source>
</evidence>
<dbReference type="NCBIfam" id="TIGR00174">
    <property type="entry name" value="miaA"/>
    <property type="match status" value="1"/>
</dbReference>
<comment type="caution">
    <text evidence="10">Lacks conserved residue(s) required for the propagation of feature annotation.</text>
</comment>
<proteinExistence type="inferred from homology"/>
<protein>
    <recommendedName>
        <fullName evidence="10">tRNA dimethylallyltransferase</fullName>
        <ecNumber evidence="10">2.5.1.75</ecNumber>
    </recommendedName>
    <alternativeName>
        <fullName evidence="10">Dimethylallyl diphosphate:tRNA dimethylallyltransferase</fullName>
        <shortName evidence="10">DMAPP:tRNA dimethylallyltransferase</shortName>
        <shortName evidence="10">DMATase</shortName>
    </alternativeName>
    <alternativeName>
        <fullName evidence="10">Isopentenyl-diphosphate:tRNA isopentenyltransferase</fullName>
        <shortName evidence="10">IPP transferase</shortName>
        <shortName evidence="10">IPPT</shortName>
        <shortName evidence="10">IPTase</shortName>
    </alternativeName>
</protein>
<dbReference type="HAMAP" id="MF_00185">
    <property type="entry name" value="IPP_trans"/>
    <property type="match status" value="1"/>
</dbReference>
<evidence type="ECO:0000256" key="10">
    <source>
        <dbReference type="HAMAP-Rule" id="MF_00185"/>
    </source>
</evidence>
<evidence type="ECO:0000256" key="9">
    <source>
        <dbReference type="ARBA" id="ARBA00049563"/>
    </source>
</evidence>
<evidence type="ECO:0000256" key="3">
    <source>
        <dbReference type="ARBA" id="ARBA00005842"/>
    </source>
</evidence>
<dbReference type="EMBL" id="DXHV01000060">
    <property type="protein sequence ID" value="HIW00769.1"/>
    <property type="molecule type" value="Genomic_DNA"/>
</dbReference>
<organism evidence="14 15">
    <name type="scientific">Candidatus Desulfovibrio intestinipullorum</name>
    <dbReference type="NCBI Taxonomy" id="2838536"/>
    <lineage>
        <taxon>Bacteria</taxon>
        <taxon>Pseudomonadati</taxon>
        <taxon>Thermodesulfobacteriota</taxon>
        <taxon>Desulfovibrionia</taxon>
        <taxon>Desulfovibrionales</taxon>
        <taxon>Desulfovibrionaceae</taxon>
        <taxon>Desulfovibrio</taxon>
    </lineage>
</organism>
<evidence type="ECO:0000256" key="8">
    <source>
        <dbReference type="ARBA" id="ARBA00022842"/>
    </source>
</evidence>
<dbReference type="AlphaFoldDB" id="A0A9D1TPV2"/>
<evidence type="ECO:0000313" key="15">
    <source>
        <dbReference type="Proteomes" id="UP000886752"/>
    </source>
</evidence>
<name>A0A9D1TPV2_9BACT</name>
<evidence type="ECO:0000256" key="4">
    <source>
        <dbReference type="ARBA" id="ARBA00022679"/>
    </source>
</evidence>
<keyword evidence="7 10" id="KW-0067">ATP-binding</keyword>
<accession>A0A9D1TPV2</accession>
<evidence type="ECO:0000256" key="11">
    <source>
        <dbReference type="RuleBase" id="RU003783"/>
    </source>
</evidence>
<feature type="region of interest" description="Interaction with substrate tRNA" evidence="10">
    <location>
        <begin position="41"/>
        <end position="44"/>
    </location>
</feature>
<dbReference type="EC" id="2.5.1.75" evidence="10"/>
<comment type="subunit">
    <text evidence="10">Monomer.</text>
</comment>
<feature type="binding site" evidence="10">
    <location>
        <begin position="16"/>
        <end position="23"/>
    </location>
    <ligand>
        <name>ATP</name>
        <dbReference type="ChEBI" id="CHEBI:30616"/>
    </ligand>
</feature>
<dbReference type="Gene3D" id="1.10.20.140">
    <property type="match status" value="1"/>
</dbReference>
<comment type="similarity">
    <text evidence="3 10 13">Belongs to the IPP transferase family.</text>
</comment>
<evidence type="ECO:0000256" key="5">
    <source>
        <dbReference type="ARBA" id="ARBA00022694"/>
    </source>
</evidence>
<comment type="cofactor">
    <cofactor evidence="1 10">
        <name>Mg(2+)</name>
        <dbReference type="ChEBI" id="CHEBI:18420"/>
    </cofactor>
</comment>
<evidence type="ECO:0000256" key="6">
    <source>
        <dbReference type="ARBA" id="ARBA00022741"/>
    </source>
</evidence>
<feature type="site" description="Interaction with substrate tRNA" evidence="10">
    <location>
        <position position="107"/>
    </location>
</feature>
<evidence type="ECO:0000256" key="7">
    <source>
        <dbReference type="ARBA" id="ARBA00022840"/>
    </source>
</evidence>
<dbReference type="PANTHER" id="PTHR11088">
    <property type="entry name" value="TRNA DIMETHYLALLYLTRANSFERASE"/>
    <property type="match status" value="1"/>
</dbReference>
<keyword evidence="6 10" id="KW-0547">Nucleotide-binding</keyword>
<reference evidence="14" key="1">
    <citation type="journal article" date="2021" name="PeerJ">
        <title>Extensive microbial diversity within the chicken gut microbiome revealed by metagenomics and culture.</title>
        <authorList>
            <person name="Gilroy R."/>
            <person name="Ravi A."/>
            <person name="Getino M."/>
            <person name="Pursley I."/>
            <person name="Horton D.L."/>
            <person name="Alikhan N.F."/>
            <person name="Baker D."/>
            <person name="Gharbi K."/>
            <person name="Hall N."/>
            <person name="Watson M."/>
            <person name="Adriaenssens E.M."/>
            <person name="Foster-Nyarko E."/>
            <person name="Jarju S."/>
            <person name="Secka A."/>
            <person name="Antonio M."/>
            <person name="Oren A."/>
            <person name="Chaudhuri R.R."/>
            <person name="La Ragione R."/>
            <person name="Hildebrand F."/>
            <person name="Pallen M.J."/>
        </authorList>
    </citation>
    <scope>NUCLEOTIDE SEQUENCE</scope>
    <source>
        <strain evidence="14">ChiHecec2B26-446</strain>
    </source>
</reference>
<feature type="site" description="Interaction with substrate tRNA" evidence="10">
    <location>
        <position position="138"/>
    </location>
</feature>
<reference evidence="14" key="2">
    <citation type="submission" date="2021-04" db="EMBL/GenBank/DDBJ databases">
        <authorList>
            <person name="Gilroy R."/>
        </authorList>
    </citation>
    <scope>NUCLEOTIDE SEQUENCE</scope>
    <source>
        <strain evidence="14">ChiHecec2B26-446</strain>
    </source>
</reference>
<dbReference type="GO" id="GO:0006400">
    <property type="term" value="P:tRNA modification"/>
    <property type="evidence" value="ECO:0007669"/>
    <property type="project" value="TreeGrafter"/>
</dbReference>
<comment type="catalytic activity">
    <reaction evidence="9 10 11">
        <text>adenosine(37) in tRNA + dimethylallyl diphosphate = N(6)-dimethylallyladenosine(37) in tRNA + diphosphate</text>
        <dbReference type="Rhea" id="RHEA:26482"/>
        <dbReference type="Rhea" id="RHEA-COMP:10162"/>
        <dbReference type="Rhea" id="RHEA-COMP:10375"/>
        <dbReference type="ChEBI" id="CHEBI:33019"/>
        <dbReference type="ChEBI" id="CHEBI:57623"/>
        <dbReference type="ChEBI" id="CHEBI:74411"/>
        <dbReference type="ChEBI" id="CHEBI:74415"/>
        <dbReference type="EC" id="2.5.1.75"/>
    </reaction>
</comment>
<sequence>MPHLQDSQARVLCLAGPTGAGKTALAIQLAQALGGEIVNADSRQLYADFPIITAQPSTEEQRQCPHHLYGCLATDQVMDVHTWTLLAMKEVQAIAARGHVPLLVGGTGMYFHILLHGIADIPAVPATLHDELLSRVAREGSAALHAELARLDPVLAGRLHPNDRQRIVRGLEVALGTEHPLSWWQEHAAQAPLCAGPLLVVDTPLSELEPLLLRRIDHMIRQGALEEGRRAWERCPTPSAPGWSGIGCREICALVQGKAGLDETRSLWMKNTRAYAKRQITWFRGRRETVWIGSRDRDRALACWDEFCRA</sequence>
<evidence type="ECO:0000256" key="13">
    <source>
        <dbReference type="RuleBase" id="RU003785"/>
    </source>
</evidence>
<comment type="function">
    <text evidence="2 10 12">Catalyzes the transfer of a dimethylallyl group onto the adenine at position 37 in tRNAs that read codons beginning with uridine, leading to the formation of N6-(dimethylallyl)adenosine (i(6)A).</text>
</comment>
<dbReference type="Gene3D" id="3.40.50.300">
    <property type="entry name" value="P-loop containing nucleotide triphosphate hydrolases"/>
    <property type="match status" value="1"/>
</dbReference>
<dbReference type="Proteomes" id="UP000886752">
    <property type="component" value="Unassembled WGS sequence"/>
</dbReference>
<gene>
    <name evidence="10 14" type="primary">miaA</name>
    <name evidence="14" type="ORF">H9894_06210</name>
</gene>
<dbReference type="GO" id="GO:0005524">
    <property type="term" value="F:ATP binding"/>
    <property type="evidence" value="ECO:0007669"/>
    <property type="project" value="UniProtKB-UniRule"/>
</dbReference>
<dbReference type="InterPro" id="IPR018022">
    <property type="entry name" value="IPT"/>
</dbReference>
<dbReference type="Pfam" id="PF01715">
    <property type="entry name" value="IPPT"/>
    <property type="match status" value="1"/>
</dbReference>
<feature type="region of interest" description="Interaction with substrate tRNA" evidence="10">
    <location>
        <begin position="165"/>
        <end position="169"/>
    </location>
</feature>
<dbReference type="InterPro" id="IPR027417">
    <property type="entry name" value="P-loop_NTPase"/>
</dbReference>
<keyword evidence="8 10" id="KW-0460">Magnesium</keyword>
<evidence type="ECO:0000256" key="1">
    <source>
        <dbReference type="ARBA" id="ARBA00001946"/>
    </source>
</evidence>
<feature type="binding site" evidence="10">
    <location>
        <begin position="18"/>
        <end position="23"/>
    </location>
    <ligand>
        <name>substrate</name>
    </ligand>
</feature>
<comment type="caution">
    <text evidence="14">The sequence shown here is derived from an EMBL/GenBank/DDBJ whole genome shotgun (WGS) entry which is preliminary data.</text>
</comment>
<dbReference type="PANTHER" id="PTHR11088:SF60">
    <property type="entry name" value="TRNA DIMETHYLALLYLTRANSFERASE"/>
    <property type="match status" value="1"/>
</dbReference>
<keyword evidence="4 10" id="KW-0808">Transferase</keyword>
<dbReference type="InterPro" id="IPR039657">
    <property type="entry name" value="Dimethylallyltransferase"/>
</dbReference>
<dbReference type="SUPFAM" id="SSF52540">
    <property type="entry name" value="P-loop containing nucleoside triphosphate hydrolases"/>
    <property type="match status" value="2"/>
</dbReference>
<evidence type="ECO:0000256" key="2">
    <source>
        <dbReference type="ARBA" id="ARBA00003213"/>
    </source>
</evidence>
<keyword evidence="5 10" id="KW-0819">tRNA processing</keyword>
<evidence type="ECO:0000313" key="14">
    <source>
        <dbReference type="EMBL" id="HIW00769.1"/>
    </source>
</evidence>